<keyword evidence="3 6" id="KW-0812">Transmembrane</keyword>
<evidence type="ECO:0000256" key="2">
    <source>
        <dbReference type="ARBA" id="ARBA00022475"/>
    </source>
</evidence>
<feature type="domain" description="PAC" evidence="7">
    <location>
        <begin position="253"/>
        <end position="308"/>
    </location>
</feature>
<dbReference type="Pfam" id="PF12860">
    <property type="entry name" value="PAS_7"/>
    <property type="match status" value="1"/>
</dbReference>
<evidence type="ECO:0000313" key="8">
    <source>
        <dbReference type="EMBL" id="QRF54730.1"/>
    </source>
</evidence>
<dbReference type="Gene3D" id="3.30.450.20">
    <property type="entry name" value="PAS domain"/>
    <property type="match status" value="2"/>
</dbReference>
<dbReference type="SMART" id="SM00091">
    <property type="entry name" value="PAS"/>
    <property type="match status" value="1"/>
</dbReference>
<dbReference type="Pfam" id="PF08448">
    <property type="entry name" value="PAS_4"/>
    <property type="match status" value="1"/>
</dbReference>
<evidence type="ECO:0000259" key="7">
    <source>
        <dbReference type="PROSITE" id="PS50113"/>
    </source>
</evidence>
<feature type="transmembrane region" description="Helical" evidence="6">
    <location>
        <begin position="56"/>
        <end position="77"/>
    </location>
</feature>
<name>A0ABX7F4P2_9HYPH</name>
<dbReference type="PROSITE" id="PS50113">
    <property type="entry name" value="PAC"/>
    <property type="match status" value="1"/>
</dbReference>
<dbReference type="NCBIfam" id="TIGR00229">
    <property type="entry name" value="sensory_box"/>
    <property type="match status" value="1"/>
</dbReference>
<reference evidence="8 9" key="1">
    <citation type="submission" date="2018-09" db="EMBL/GenBank/DDBJ databases">
        <title>Rhizobium sp. MAE2-X.</title>
        <authorList>
            <person name="Lee Y."/>
            <person name="Jeon C.O."/>
        </authorList>
    </citation>
    <scope>NUCLEOTIDE SEQUENCE [LARGE SCALE GENOMIC DNA]</scope>
    <source>
        <strain evidence="8 9">MAE2-X</strain>
        <plasmid evidence="8 9">p3</plasmid>
    </source>
</reference>
<dbReference type="InterPro" id="IPR013656">
    <property type="entry name" value="PAS_4"/>
</dbReference>
<comment type="subcellular location">
    <subcellularLocation>
        <location evidence="1">Cell membrane</location>
        <topology evidence="1">Multi-pass membrane protein</topology>
    </subcellularLocation>
</comment>
<keyword evidence="8" id="KW-0614">Plasmid</keyword>
<evidence type="ECO:0000256" key="1">
    <source>
        <dbReference type="ARBA" id="ARBA00004651"/>
    </source>
</evidence>
<feature type="transmembrane region" description="Helical" evidence="6">
    <location>
        <begin position="83"/>
        <end position="106"/>
    </location>
</feature>
<dbReference type="SUPFAM" id="SSF55785">
    <property type="entry name" value="PYP-like sensor domain (PAS domain)"/>
    <property type="match status" value="2"/>
</dbReference>
<sequence length="373" mass="40486">MISLALTICSLIRDRLTSDLTLFRRVANGILFGSTASLLMFMPGELLEGFRFDLRIVPLAVVGLISGPVGAVTAALVASAVRIWLGGAGVFIGVTGIILASLVAALGATLVARGHRSVLSVLVFSLVNAAVALIILALLPPNIRAHLVDQYAHYLLLGLNFLGTAISTFYVRVDTIRRENARLNELHRQIVSALPDALNVKDLSGRFLIANNATAQLMGARSTSEMIGKTDFDYYSREDATVFLSDEQQFIANPKPTSLEQQFERAGETVWLHTIKAPYFDDDGQLRGIVSHTADVSAQKLLQAELESTRVLLQTATNEMADGLAMFDGDGRLVMWNRHYLSIFPYVDERTCRGRTLGELLTAGVLSGDINPG</sequence>
<dbReference type="Gene3D" id="1.10.1760.20">
    <property type="match status" value="1"/>
</dbReference>
<dbReference type="PANTHER" id="PTHR44757:SF2">
    <property type="entry name" value="BIOFILM ARCHITECTURE MAINTENANCE PROTEIN MBAA"/>
    <property type="match status" value="1"/>
</dbReference>
<accession>A0ABX7F4P2</accession>
<dbReference type="InterPro" id="IPR011620">
    <property type="entry name" value="Sig_transdc_His_kinase_LytS_TM"/>
</dbReference>
<proteinExistence type="predicted"/>
<dbReference type="CDD" id="cd00130">
    <property type="entry name" value="PAS"/>
    <property type="match status" value="1"/>
</dbReference>
<dbReference type="EMBL" id="CP032408">
    <property type="protein sequence ID" value="QRF54730.1"/>
    <property type="molecule type" value="Genomic_DNA"/>
</dbReference>
<feature type="transmembrane region" description="Helical" evidence="6">
    <location>
        <begin position="27"/>
        <end position="44"/>
    </location>
</feature>
<gene>
    <name evidence="8" type="ORF">D4A92_24705</name>
</gene>
<dbReference type="Pfam" id="PF07694">
    <property type="entry name" value="5TM-5TMR_LYT"/>
    <property type="match status" value="1"/>
</dbReference>
<feature type="transmembrane region" description="Helical" evidence="6">
    <location>
        <begin position="151"/>
        <end position="173"/>
    </location>
</feature>
<organism evidence="8 9">
    <name type="scientific">Rhizobium rosettiformans</name>
    <dbReference type="NCBI Taxonomy" id="1368430"/>
    <lineage>
        <taxon>Bacteria</taxon>
        <taxon>Pseudomonadati</taxon>
        <taxon>Pseudomonadota</taxon>
        <taxon>Alphaproteobacteria</taxon>
        <taxon>Hyphomicrobiales</taxon>
        <taxon>Rhizobiaceae</taxon>
        <taxon>Rhizobium/Agrobacterium group</taxon>
        <taxon>Rhizobium</taxon>
    </lineage>
</organism>
<evidence type="ECO:0000256" key="3">
    <source>
        <dbReference type="ARBA" id="ARBA00022692"/>
    </source>
</evidence>
<evidence type="ECO:0000313" key="9">
    <source>
        <dbReference type="Proteomes" id="UP000596351"/>
    </source>
</evidence>
<keyword evidence="9" id="KW-1185">Reference proteome</keyword>
<evidence type="ECO:0000256" key="5">
    <source>
        <dbReference type="ARBA" id="ARBA00023136"/>
    </source>
</evidence>
<dbReference type="PANTHER" id="PTHR44757">
    <property type="entry name" value="DIGUANYLATE CYCLASE DGCP"/>
    <property type="match status" value="1"/>
</dbReference>
<dbReference type="InterPro" id="IPR052155">
    <property type="entry name" value="Biofilm_reg_signaling"/>
</dbReference>
<dbReference type="Proteomes" id="UP000596351">
    <property type="component" value="Plasmid p3"/>
</dbReference>
<keyword evidence="5 6" id="KW-0472">Membrane</keyword>
<dbReference type="InterPro" id="IPR000014">
    <property type="entry name" value="PAS"/>
</dbReference>
<evidence type="ECO:0000256" key="4">
    <source>
        <dbReference type="ARBA" id="ARBA00022989"/>
    </source>
</evidence>
<dbReference type="InterPro" id="IPR035965">
    <property type="entry name" value="PAS-like_dom_sf"/>
</dbReference>
<protein>
    <submittedName>
        <fullName evidence="8">PAS domain S-box protein</fullName>
    </submittedName>
</protein>
<keyword evidence="4 6" id="KW-1133">Transmembrane helix</keyword>
<dbReference type="RefSeq" id="WP_203021232.1">
    <property type="nucleotide sequence ID" value="NZ_CP032408.1"/>
</dbReference>
<geneLocation type="plasmid" evidence="8 9">
    <name>p3</name>
</geneLocation>
<dbReference type="InterPro" id="IPR000700">
    <property type="entry name" value="PAS-assoc_C"/>
</dbReference>
<keyword evidence="2" id="KW-1003">Cell membrane</keyword>
<feature type="transmembrane region" description="Helical" evidence="6">
    <location>
        <begin position="118"/>
        <end position="139"/>
    </location>
</feature>
<evidence type="ECO:0000256" key="6">
    <source>
        <dbReference type="SAM" id="Phobius"/>
    </source>
</evidence>